<dbReference type="SMART" id="SM00487">
    <property type="entry name" value="DEXDc"/>
    <property type="match status" value="1"/>
</dbReference>
<evidence type="ECO:0000259" key="5">
    <source>
        <dbReference type="PROSITE" id="PS51192"/>
    </source>
</evidence>
<dbReference type="InterPro" id="IPR038718">
    <property type="entry name" value="SNF2-like_sf"/>
</dbReference>
<dbReference type="Pfam" id="PF00176">
    <property type="entry name" value="SNF2-rel_dom"/>
    <property type="match status" value="1"/>
</dbReference>
<evidence type="ECO:0000256" key="2">
    <source>
        <dbReference type="PROSITE-ProRule" id="PRU00325"/>
    </source>
</evidence>
<name>A0A538UAZ0_UNCEI</name>
<organism evidence="7 8">
    <name type="scientific">Eiseniibacteriota bacterium</name>
    <dbReference type="NCBI Taxonomy" id="2212470"/>
    <lineage>
        <taxon>Bacteria</taxon>
        <taxon>Candidatus Eiseniibacteriota</taxon>
    </lineage>
</organism>
<dbReference type="InterPro" id="IPR049730">
    <property type="entry name" value="SNF2/RAD54-like_C"/>
</dbReference>
<dbReference type="AlphaFoldDB" id="A0A538UAZ0"/>
<evidence type="ECO:0000256" key="1">
    <source>
        <dbReference type="ARBA" id="ARBA00022801"/>
    </source>
</evidence>
<dbReference type="SMART" id="SM00490">
    <property type="entry name" value="HELICc"/>
    <property type="match status" value="1"/>
</dbReference>
<dbReference type="InterPro" id="IPR027417">
    <property type="entry name" value="P-loop_NTPase"/>
</dbReference>
<dbReference type="GO" id="GO:0008270">
    <property type="term" value="F:zinc ion binding"/>
    <property type="evidence" value="ECO:0007669"/>
    <property type="project" value="UniProtKB-KW"/>
</dbReference>
<dbReference type="SUPFAM" id="SSF52540">
    <property type="entry name" value="P-loop containing nucleoside triphosphate hydrolases"/>
    <property type="match status" value="2"/>
</dbReference>
<reference evidence="7 8" key="1">
    <citation type="journal article" date="2019" name="Nat. Microbiol.">
        <title>Mediterranean grassland soil C-N compound turnover is dependent on rainfall and depth, and is mediated by genomically divergent microorganisms.</title>
        <authorList>
            <person name="Diamond S."/>
            <person name="Andeer P.F."/>
            <person name="Li Z."/>
            <person name="Crits-Christoph A."/>
            <person name="Burstein D."/>
            <person name="Anantharaman K."/>
            <person name="Lane K.R."/>
            <person name="Thomas B.C."/>
            <person name="Pan C."/>
            <person name="Northen T.R."/>
            <person name="Banfield J.F."/>
        </authorList>
    </citation>
    <scope>NUCLEOTIDE SEQUENCE [LARGE SCALE GENOMIC DNA]</scope>
    <source>
        <strain evidence="7">WS_11</strain>
    </source>
</reference>
<sequence length="1194" mass="130603">MVARSAARRRAPRCRRRREARRLDLTSESAIDVLPAEWIDAIRANAEHFPSYVQSRGRTYLAEGRVGPIAVDGNRISATVRGGRNYRTLWAWDGASADPHCTCPVGPICKHAFALAQAIDAARQDRAASRADLARGRLSARRAAEAGRQPFRGEIPRGDSPPPDRVPADLARDVAQWARRHAESPTRLVRAVFGLRRDETGHAGLWMEVRVTTPRLADAPRSTRHVLQLAADLRREPRLLAPPHTRLLRVLVRTLPLAQPLEGGTRFGLKASAINRLLDSFADSPLATWAEGEPAAGGLGGDAVPGARLRLGEAAIDIVPSCSGEGADMRIALAARWPDGGMRPLDEVVYLPSDDELQPSLVMADGTFWRVAEEPPAHLMWRFATTGSLQVPETGRARFLGLLASSFASVADALSPHIRVHPTRPVITLDLDPDDWLQVRMFAHTGDDTWRPGVAAQGVVSFELDAEGQWLTPAPAADGAVPKEALAAIGGRDDDDATDAAPATSPASRTGPGASPPVWIEMPDAARVEPARRWLGTLPLVRRKRRPAGGVPSDPAPPGGDAWIRLGARSLEAFAEAWEQRPHGVLYLGNARMRQLLAEERGVRPRVTVTASGVDWFTVSAEWQAEGRALTEEELAKLRAARTRFVRLASGWVRRDWVETFDATAAMLADLGIEAGAGGQRLSVAALSQAQPESLAALEALGGDPATLRELERLREQVRAFAGPPRVPVSPSLETILRPYQRDGLDFLAFVTGLGLGAILADDMGLGKTVQALAWIEWLRGRDPKGGPTLVVCPASVVYNWQREAARFTPGLRVLALVSGEERHTLRHEAPHHDVVITTYALLRRDLERWRSLPLRAAILDEAQNIKNPGAAVSRAVLELNARHRLALTGTPIENRALDLWSIMQFVNPGYLGRRGPFARRYDRPDGPPHVRRLLAARLRPVMVRRLKEQVAPELPDRIEERRACELTPGQRKLYLAELMRGRAVVERLKASPDGVMGHKFEVLTALTRLRQVCCHPALVGGRDGLGSGKFDAVFEILEPLLAEGRKVLLFSQFVECLKLLAAEMKARGIRYHKLTGATTQREAVVTAFEADPDPCVFLISLKAGGAGLNLTAASYVVLFDPWWNPAVEAQAIDRAHRIGQTRTVIAYRMLAVGTIEEKIWELQQRKAALVADVLGEDGFARALTPKDLDYLLG</sequence>
<feature type="compositionally biased region" description="Low complexity" evidence="3">
    <location>
        <begin position="499"/>
        <end position="512"/>
    </location>
</feature>
<evidence type="ECO:0008006" key="9">
    <source>
        <dbReference type="Google" id="ProtNLM"/>
    </source>
</evidence>
<keyword evidence="2" id="KW-0862">Zinc</keyword>
<keyword evidence="1" id="KW-0378">Hydrolase</keyword>
<dbReference type="PROSITE" id="PS51194">
    <property type="entry name" value="HELICASE_CTER"/>
    <property type="match status" value="1"/>
</dbReference>
<dbReference type="InterPro" id="IPR014001">
    <property type="entry name" value="Helicase_ATP-bd"/>
</dbReference>
<dbReference type="Gene3D" id="3.40.50.300">
    <property type="entry name" value="P-loop containing nucleotide triphosphate hydrolases"/>
    <property type="match status" value="1"/>
</dbReference>
<evidence type="ECO:0000313" key="8">
    <source>
        <dbReference type="Proteomes" id="UP000319771"/>
    </source>
</evidence>
<dbReference type="InterPro" id="IPR007527">
    <property type="entry name" value="Znf_SWIM"/>
</dbReference>
<proteinExistence type="predicted"/>
<protein>
    <recommendedName>
        <fullName evidence="9">DEAD/DEAH box helicase</fullName>
    </recommendedName>
</protein>
<accession>A0A538UAZ0</accession>
<keyword evidence="2" id="KW-0863">Zinc-finger</keyword>
<gene>
    <name evidence="7" type="ORF">E6K81_05735</name>
</gene>
<dbReference type="PANTHER" id="PTHR10799">
    <property type="entry name" value="SNF2/RAD54 HELICASE FAMILY"/>
    <property type="match status" value="1"/>
</dbReference>
<keyword evidence="2" id="KW-0479">Metal-binding</keyword>
<feature type="region of interest" description="Disordered" evidence="3">
    <location>
        <begin position="491"/>
        <end position="518"/>
    </location>
</feature>
<dbReference type="EMBL" id="VBPB01000083">
    <property type="protein sequence ID" value="TMQ73056.1"/>
    <property type="molecule type" value="Genomic_DNA"/>
</dbReference>
<dbReference type="InterPro" id="IPR001650">
    <property type="entry name" value="Helicase_C-like"/>
</dbReference>
<dbReference type="Gene3D" id="3.40.50.10810">
    <property type="entry name" value="Tandem AAA-ATPase domain"/>
    <property type="match status" value="1"/>
</dbReference>
<feature type="domain" description="SWIM-type" evidence="4">
    <location>
        <begin position="86"/>
        <end position="120"/>
    </location>
</feature>
<evidence type="ECO:0000259" key="6">
    <source>
        <dbReference type="PROSITE" id="PS51194"/>
    </source>
</evidence>
<evidence type="ECO:0000313" key="7">
    <source>
        <dbReference type="EMBL" id="TMQ73056.1"/>
    </source>
</evidence>
<dbReference type="InterPro" id="IPR000330">
    <property type="entry name" value="SNF2_N"/>
</dbReference>
<dbReference type="GO" id="GO:0016787">
    <property type="term" value="F:hydrolase activity"/>
    <property type="evidence" value="ECO:0007669"/>
    <property type="project" value="UniProtKB-KW"/>
</dbReference>
<dbReference type="GO" id="GO:0005524">
    <property type="term" value="F:ATP binding"/>
    <property type="evidence" value="ECO:0007669"/>
    <property type="project" value="InterPro"/>
</dbReference>
<feature type="domain" description="Helicase C-terminal" evidence="6">
    <location>
        <begin position="1030"/>
        <end position="1190"/>
    </location>
</feature>
<evidence type="ECO:0000256" key="3">
    <source>
        <dbReference type="SAM" id="MobiDB-lite"/>
    </source>
</evidence>
<feature type="region of interest" description="Disordered" evidence="3">
    <location>
        <begin position="139"/>
        <end position="168"/>
    </location>
</feature>
<comment type="caution">
    <text evidence="7">The sequence shown here is derived from an EMBL/GenBank/DDBJ whole genome shotgun (WGS) entry which is preliminary data.</text>
</comment>
<dbReference type="CDD" id="cd18793">
    <property type="entry name" value="SF2_C_SNF"/>
    <property type="match status" value="1"/>
</dbReference>
<dbReference type="PROSITE" id="PS50966">
    <property type="entry name" value="ZF_SWIM"/>
    <property type="match status" value="1"/>
</dbReference>
<dbReference type="Pfam" id="PF00271">
    <property type="entry name" value="Helicase_C"/>
    <property type="match status" value="1"/>
</dbReference>
<dbReference type="Proteomes" id="UP000319771">
    <property type="component" value="Unassembled WGS sequence"/>
</dbReference>
<dbReference type="PROSITE" id="PS51192">
    <property type="entry name" value="HELICASE_ATP_BIND_1"/>
    <property type="match status" value="1"/>
</dbReference>
<feature type="domain" description="Helicase ATP-binding" evidence="5">
    <location>
        <begin position="749"/>
        <end position="910"/>
    </location>
</feature>
<evidence type="ECO:0000259" key="4">
    <source>
        <dbReference type="PROSITE" id="PS50966"/>
    </source>
</evidence>